<keyword evidence="2" id="KW-0732">Signal</keyword>
<evidence type="ECO:0000256" key="2">
    <source>
        <dbReference type="ARBA" id="ARBA00022729"/>
    </source>
</evidence>
<evidence type="ECO:0000313" key="6">
    <source>
        <dbReference type="EMBL" id="KAG8509970.1"/>
    </source>
</evidence>
<evidence type="ECO:0000256" key="1">
    <source>
        <dbReference type="ARBA" id="ARBA00004370"/>
    </source>
</evidence>
<dbReference type="OrthoDB" id="8963224at2759"/>
<comment type="caution">
    <text evidence="6">The sequence shown here is derived from an EMBL/GenBank/DDBJ whole genome shotgun (WGS) entry which is preliminary data.</text>
</comment>
<name>A0A8J6A1K0_GALPY</name>
<dbReference type="InterPro" id="IPR013106">
    <property type="entry name" value="Ig_V-set"/>
</dbReference>
<accession>A0A8J6A1K0</accession>
<dbReference type="InterPro" id="IPR013783">
    <property type="entry name" value="Ig-like_fold"/>
</dbReference>
<dbReference type="InterPro" id="IPR036179">
    <property type="entry name" value="Ig-like_dom_sf"/>
</dbReference>
<keyword evidence="4" id="KW-0325">Glycoprotein</keyword>
<dbReference type="AlphaFoldDB" id="A0A8J6A1K0"/>
<evidence type="ECO:0000259" key="5">
    <source>
        <dbReference type="PROSITE" id="PS50835"/>
    </source>
</evidence>
<organism evidence="6 7">
    <name type="scientific">Galemys pyrenaicus</name>
    <name type="common">Iberian desman</name>
    <name type="synonym">Pyrenean desman</name>
    <dbReference type="NCBI Taxonomy" id="202257"/>
    <lineage>
        <taxon>Eukaryota</taxon>
        <taxon>Metazoa</taxon>
        <taxon>Chordata</taxon>
        <taxon>Craniata</taxon>
        <taxon>Vertebrata</taxon>
        <taxon>Euteleostomi</taxon>
        <taxon>Mammalia</taxon>
        <taxon>Eutheria</taxon>
        <taxon>Laurasiatheria</taxon>
        <taxon>Eulipotyphla</taxon>
        <taxon>Talpidae</taxon>
        <taxon>Galemys</taxon>
    </lineage>
</organism>
<dbReference type="Pfam" id="PF07686">
    <property type="entry name" value="V-set"/>
    <property type="match status" value="1"/>
</dbReference>
<keyword evidence="7" id="KW-1185">Reference proteome</keyword>
<dbReference type="GO" id="GO:0032729">
    <property type="term" value="P:positive regulation of type II interferon production"/>
    <property type="evidence" value="ECO:0007669"/>
    <property type="project" value="TreeGrafter"/>
</dbReference>
<feature type="domain" description="Ig-like" evidence="5">
    <location>
        <begin position="128"/>
        <end position="188"/>
    </location>
</feature>
<dbReference type="PROSITE" id="PS50835">
    <property type="entry name" value="IG_LIKE"/>
    <property type="match status" value="1"/>
</dbReference>
<dbReference type="PANTHER" id="PTHR12080">
    <property type="entry name" value="SIGNALING LYMPHOCYTIC ACTIVATION MOLECULE"/>
    <property type="match status" value="1"/>
</dbReference>
<dbReference type="GO" id="GO:0072540">
    <property type="term" value="P:T-helper 17 cell lineage commitment"/>
    <property type="evidence" value="ECO:0007669"/>
    <property type="project" value="TreeGrafter"/>
</dbReference>
<evidence type="ECO:0000313" key="7">
    <source>
        <dbReference type="Proteomes" id="UP000700334"/>
    </source>
</evidence>
<reference evidence="6" key="1">
    <citation type="journal article" date="2021" name="Evol. Appl.">
        <title>The genome of the Pyrenean desman and the effects of bottlenecks and inbreeding on the genomic landscape of an endangered species.</title>
        <authorList>
            <person name="Escoda L."/>
            <person name="Castresana J."/>
        </authorList>
    </citation>
    <scope>NUCLEOTIDE SEQUENCE</scope>
    <source>
        <strain evidence="6">IBE-C5619</strain>
    </source>
</reference>
<gene>
    <name evidence="6" type="ORF">J0S82_017488</name>
</gene>
<dbReference type="SUPFAM" id="SSF48726">
    <property type="entry name" value="Immunoglobulin"/>
    <property type="match status" value="2"/>
</dbReference>
<dbReference type="Proteomes" id="UP000700334">
    <property type="component" value="Unassembled WGS sequence"/>
</dbReference>
<dbReference type="GO" id="GO:0009897">
    <property type="term" value="C:external side of plasma membrane"/>
    <property type="evidence" value="ECO:0007669"/>
    <property type="project" value="TreeGrafter"/>
</dbReference>
<feature type="non-terminal residue" evidence="6">
    <location>
        <position position="192"/>
    </location>
</feature>
<feature type="non-terminal residue" evidence="6">
    <location>
        <position position="1"/>
    </location>
</feature>
<keyword evidence="3" id="KW-0472">Membrane</keyword>
<dbReference type="InterPro" id="IPR015631">
    <property type="entry name" value="CD2/SLAM_rcpt"/>
</dbReference>
<dbReference type="PANTHER" id="PTHR12080:SF16">
    <property type="entry name" value="SLAM FAMILY MEMBER 6"/>
    <property type="match status" value="1"/>
</dbReference>
<comment type="subcellular location">
    <subcellularLocation>
        <location evidence="1">Membrane</location>
    </subcellularLocation>
</comment>
<dbReference type="Gene3D" id="2.60.40.10">
    <property type="entry name" value="Immunoglobulins"/>
    <property type="match status" value="2"/>
</dbReference>
<dbReference type="EMBL" id="JAGFMF010011925">
    <property type="protein sequence ID" value="KAG8509970.1"/>
    <property type="molecule type" value="Genomic_DNA"/>
</dbReference>
<protein>
    <submittedName>
        <fullName evidence="6">SLAM family member 6</fullName>
    </submittedName>
</protein>
<evidence type="ECO:0000256" key="4">
    <source>
        <dbReference type="ARBA" id="ARBA00023180"/>
    </source>
</evidence>
<dbReference type="InterPro" id="IPR007110">
    <property type="entry name" value="Ig-like_dom"/>
</dbReference>
<evidence type="ECO:0000256" key="3">
    <source>
        <dbReference type="ARBA" id="ARBA00023136"/>
    </source>
</evidence>
<sequence length="192" mass="21792">KTVLQCISDTQVIGVLGESVILPLNISNTTKVSFITWIYNDTSVIFIQGDHNSVTDPKWINRIHVTKSSHSIQLSELNMTDSGHYKAQVTTDKMQFFCYTLRIFRRMSNLYVTNHTQRSENKNCEVYLTCSVENPDDGVSVRWQVAGNIFLKESLTLYWNFWNSSEQSSCTCVAENPVSNISSSVSLQSLCE</sequence>
<proteinExistence type="predicted"/>